<dbReference type="Pfam" id="PF01969">
    <property type="entry name" value="Ni_insertion"/>
    <property type="match status" value="1"/>
</dbReference>
<dbReference type="PANTHER" id="PTHR36566">
    <property type="entry name" value="NICKEL INSERTION PROTEIN-RELATED"/>
    <property type="match status" value="1"/>
</dbReference>
<evidence type="ECO:0000313" key="5">
    <source>
        <dbReference type="EMBL" id="SDY07683.1"/>
    </source>
</evidence>
<dbReference type="NCBIfam" id="TIGR00299">
    <property type="entry name" value="nickel pincer cofactor biosynthesis protein LarC"/>
    <property type="match status" value="1"/>
</dbReference>
<proteinExistence type="inferred from homology"/>
<comment type="catalytic activity">
    <reaction evidence="3">
        <text>Ni(II)-pyridinium-3,5-bisthiocarboxylate mononucleotide = pyridinium-3,5-bisthiocarboxylate mononucleotide + Ni(2+)</text>
        <dbReference type="Rhea" id="RHEA:54784"/>
        <dbReference type="ChEBI" id="CHEBI:49786"/>
        <dbReference type="ChEBI" id="CHEBI:137372"/>
        <dbReference type="ChEBI" id="CHEBI:137373"/>
        <dbReference type="EC" id="4.99.1.12"/>
    </reaction>
</comment>
<dbReference type="Proteomes" id="UP000199652">
    <property type="component" value="Unassembled WGS sequence"/>
</dbReference>
<dbReference type="PANTHER" id="PTHR36566:SF1">
    <property type="entry name" value="PYRIDINIUM-3,5-BISTHIOCARBOXYLIC ACID MONONUCLEOTIDE NICKEL INSERTION PROTEIN"/>
    <property type="match status" value="1"/>
</dbReference>
<dbReference type="EMBL" id="FNOU01000015">
    <property type="protein sequence ID" value="SDY07683.1"/>
    <property type="molecule type" value="Genomic_DNA"/>
</dbReference>
<keyword evidence="1 3" id="KW-0533">Nickel</keyword>
<evidence type="ECO:0000313" key="6">
    <source>
        <dbReference type="Proteomes" id="UP000199652"/>
    </source>
</evidence>
<dbReference type="GO" id="GO:0016151">
    <property type="term" value="F:nickel cation binding"/>
    <property type="evidence" value="ECO:0007669"/>
    <property type="project" value="UniProtKB-UniRule"/>
</dbReference>
<accession>A0A1H3GWJ1</accession>
<dbReference type="STRING" id="1528.SAMN04488579_11558"/>
<name>A0A1H3GWJ1_EUBBA</name>
<dbReference type="GO" id="GO:0051604">
    <property type="term" value="P:protein maturation"/>
    <property type="evidence" value="ECO:0007669"/>
    <property type="project" value="UniProtKB-UniRule"/>
</dbReference>
<evidence type="ECO:0000256" key="2">
    <source>
        <dbReference type="ARBA" id="ARBA00023239"/>
    </source>
</evidence>
<dbReference type="AlphaFoldDB" id="A0A1H3GWJ1"/>
<dbReference type="HAMAP" id="MF_01074">
    <property type="entry name" value="LarC"/>
    <property type="match status" value="1"/>
</dbReference>
<dbReference type="GO" id="GO:0016829">
    <property type="term" value="F:lyase activity"/>
    <property type="evidence" value="ECO:0007669"/>
    <property type="project" value="UniProtKB-UniRule"/>
</dbReference>
<evidence type="ECO:0000256" key="1">
    <source>
        <dbReference type="ARBA" id="ARBA00022596"/>
    </source>
</evidence>
<keyword evidence="2 3" id="KW-0456">Lyase</keyword>
<comment type="function">
    <text evidence="3">Involved in the biosynthesis of a nickel-pincer cofactor ((SCS)Ni(II) pincer complex). Binds Ni(2+), and functions in nickel delivery to pyridinium-3,5-bisthiocarboxylic acid mononucleotide (P2TMN), to form the mature cofactor. Is thus probably required for the activation of nickel-pincer cofactor-dependent enzymes.</text>
</comment>
<dbReference type="Gene3D" id="3.30.70.1380">
    <property type="entry name" value="Transcriptional regulatory protein pf0864 domain like"/>
    <property type="match status" value="1"/>
</dbReference>
<sequence>MKKTLYIECTSGISGDMVLGAYLDLGISPELLKAELDKLEISGYRIEVEKTSRYGIAGTRCHVILVDETGHHHDGGHGHHSHVHHGDHGHAHGDPAPGYDEGAAHHHHHRSYKDIVALIEGSILDGAVKDTALAIFARVAQAEAKVHQVPVEEVHFHEVGAVDSIVDIVGAAICHHALGAELTWGSAVNVGSGTVRCAHGILPVPAPATAEILAGSDFATYGKHINGEAATPTGVAILAELATYQADRPAFAVDAVGYGFGGRDFGILNALRIFKGHTTGAPEDRVTVIDTNVDDMTGEMAGYAMERLLGAGALDVFYTPIQMKKNRPGIRITVLAEEADVAKLEHILLTETTTIGIRKYEAARLCMDRRFEKRQTPLGEVTYKICDYRDIHRETPEYEDLRRIAQERGLDLGQVIRQIEAFVR</sequence>
<feature type="region of interest" description="Disordered" evidence="4">
    <location>
        <begin position="71"/>
        <end position="105"/>
    </location>
</feature>
<feature type="compositionally biased region" description="Basic and acidic residues" evidence="4">
    <location>
        <begin position="84"/>
        <end position="93"/>
    </location>
</feature>
<reference evidence="6" key="1">
    <citation type="submission" date="2016-10" db="EMBL/GenBank/DDBJ databases">
        <authorList>
            <person name="Varghese N."/>
            <person name="Submissions S."/>
        </authorList>
    </citation>
    <scope>NUCLEOTIDE SEQUENCE [LARGE SCALE GENOMIC DNA]</scope>
    <source>
        <strain evidence="6">VPI 5359</strain>
    </source>
</reference>
<keyword evidence="6" id="KW-1185">Reference proteome</keyword>
<gene>
    <name evidence="3" type="primary">larC</name>
    <name evidence="5" type="ORF">SAMN04488579_11558</name>
</gene>
<organism evidence="5 6">
    <name type="scientific">Eubacterium barkeri</name>
    <name type="common">Clostridium barkeri</name>
    <dbReference type="NCBI Taxonomy" id="1528"/>
    <lineage>
        <taxon>Bacteria</taxon>
        <taxon>Bacillati</taxon>
        <taxon>Bacillota</taxon>
        <taxon>Clostridia</taxon>
        <taxon>Eubacteriales</taxon>
        <taxon>Eubacteriaceae</taxon>
        <taxon>Eubacterium</taxon>
    </lineage>
</organism>
<dbReference type="EC" id="4.99.1.12" evidence="3"/>
<protein>
    <recommendedName>
        <fullName evidence="3">Pyridinium-3,5-bisthiocarboxylic acid mononucleotide nickel insertion protein</fullName>
        <shortName evidence="3">P2TMN nickel insertion protein</shortName>
        <ecNumber evidence="3">4.99.1.12</ecNumber>
    </recommendedName>
    <alternativeName>
        <fullName evidence="3">Nickel-pincer cofactor biosynthesis protein LarC</fullName>
    </alternativeName>
</protein>
<evidence type="ECO:0000256" key="4">
    <source>
        <dbReference type="SAM" id="MobiDB-lite"/>
    </source>
</evidence>
<evidence type="ECO:0000256" key="3">
    <source>
        <dbReference type="HAMAP-Rule" id="MF_01074"/>
    </source>
</evidence>
<comment type="similarity">
    <text evidence="3">Belongs to the LarC family.</text>
</comment>
<dbReference type="InterPro" id="IPR002822">
    <property type="entry name" value="Ni_insertion"/>
</dbReference>
<dbReference type="OrthoDB" id="9765625at2"/>
<dbReference type="RefSeq" id="WP_090245847.1">
    <property type="nucleotide sequence ID" value="NZ_FNOU01000015.1"/>
</dbReference>